<keyword evidence="2" id="KW-1185">Reference proteome</keyword>
<dbReference type="AlphaFoldDB" id="A0AAV4G1P6"/>
<protein>
    <submittedName>
        <fullName evidence="1">Uncharacterized protein</fullName>
    </submittedName>
</protein>
<name>A0AAV4G1P6_9GAST</name>
<evidence type="ECO:0000313" key="1">
    <source>
        <dbReference type="EMBL" id="GFR78930.1"/>
    </source>
</evidence>
<proteinExistence type="predicted"/>
<organism evidence="1 2">
    <name type="scientific">Elysia marginata</name>
    <dbReference type="NCBI Taxonomy" id="1093978"/>
    <lineage>
        <taxon>Eukaryota</taxon>
        <taxon>Metazoa</taxon>
        <taxon>Spiralia</taxon>
        <taxon>Lophotrochozoa</taxon>
        <taxon>Mollusca</taxon>
        <taxon>Gastropoda</taxon>
        <taxon>Heterobranchia</taxon>
        <taxon>Euthyneura</taxon>
        <taxon>Panpulmonata</taxon>
        <taxon>Sacoglossa</taxon>
        <taxon>Placobranchoidea</taxon>
        <taxon>Plakobranchidae</taxon>
        <taxon>Elysia</taxon>
    </lineage>
</organism>
<dbReference type="Proteomes" id="UP000762676">
    <property type="component" value="Unassembled WGS sequence"/>
</dbReference>
<evidence type="ECO:0000313" key="2">
    <source>
        <dbReference type="Proteomes" id="UP000762676"/>
    </source>
</evidence>
<sequence>MWRILLRQRDEQPDAATNVIKAITVLDNFMQETERSVVQHIENDMAEPRVLTYDKMELSRSRATKCGLQVVRDKFKAIFLSPQGALPWQRSKCFNT</sequence>
<comment type="caution">
    <text evidence="1">The sequence shown here is derived from an EMBL/GenBank/DDBJ whole genome shotgun (WGS) entry which is preliminary data.</text>
</comment>
<reference evidence="1 2" key="1">
    <citation type="journal article" date="2021" name="Elife">
        <title>Chloroplast acquisition without the gene transfer in kleptoplastic sea slugs, Plakobranchus ocellatus.</title>
        <authorList>
            <person name="Maeda T."/>
            <person name="Takahashi S."/>
            <person name="Yoshida T."/>
            <person name="Shimamura S."/>
            <person name="Takaki Y."/>
            <person name="Nagai Y."/>
            <person name="Toyoda A."/>
            <person name="Suzuki Y."/>
            <person name="Arimoto A."/>
            <person name="Ishii H."/>
            <person name="Satoh N."/>
            <person name="Nishiyama T."/>
            <person name="Hasebe M."/>
            <person name="Maruyama T."/>
            <person name="Minagawa J."/>
            <person name="Obokata J."/>
            <person name="Shigenobu S."/>
        </authorList>
    </citation>
    <scope>NUCLEOTIDE SEQUENCE [LARGE SCALE GENOMIC DNA]</scope>
</reference>
<gene>
    <name evidence="1" type="ORF">ElyMa_002276900</name>
</gene>
<accession>A0AAV4G1P6</accession>
<dbReference type="EMBL" id="BMAT01004715">
    <property type="protein sequence ID" value="GFR78930.1"/>
    <property type="molecule type" value="Genomic_DNA"/>
</dbReference>